<keyword evidence="2" id="KW-0812">Transmembrane</keyword>
<keyword evidence="4" id="KW-1185">Reference proteome</keyword>
<organism evidence="3 4">
    <name type="scientific">Cavenderia fasciculata</name>
    <name type="common">Slime mold</name>
    <name type="synonym">Dictyostelium fasciculatum</name>
    <dbReference type="NCBI Taxonomy" id="261658"/>
    <lineage>
        <taxon>Eukaryota</taxon>
        <taxon>Amoebozoa</taxon>
        <taxon>Evosea</taxon>
        <taxon>Eumycetozoa</taxon>
        <taxon>Dictyostelia</taxon>
        <taxon>Acytosteliales</taxon>
        <taxon>Cavenderiaceae</taxon>
        <taxon>Cavenderia</taxon>
    </lineage>
</organism>
<feature type="transmembrane region" description="Helical" evidence="2">
    <location>
        <begin position="111"/>
        <end position="129"/>
    </location>
</feature>
<dbReference type="RefSeq" id="XP_004358424.1">
    <property type="nucleotide sequence ID" value="XM_004358367.1"/>
</dbReference>
<accession>F4PRS5</accession>
<evidence type="ECO:0008006" key="5">
    <source>
        <dbReference type="Google" id="ProtNLM"/>
    </source>
</evidence>
<evidence type="ECO:0000256" key="1">
    <source>
        <dbReference type="SAM" id="MobiDB-lite"/>
    </source>
</evidence>
<dbReference type="GO" id="GO:0019706">
    <property type="term" value="F:protein-cysteine S-palmitoyltransferase activity"/>
    <property type="evidence" value="ECO:0007669"/>
    <property type="project" value="TreeGrafter"/>
</dbReference>
<evidence type="ECO:0000313" key="3">
    <source>
        <dbReference type="EMBL" id="EGG20574.1"/>
    </source>
</evidence>
<dbReference type="GO" id="GO:0006612">
    <property type="term" value="P:protein targeting to membrane"/>
    <property type="evidence" value="ECO:0007669"/>
    <property type="project" value="TreeGrafter"/>
</dbReference>
<proteinExistence type="predicted"/>
<feature type="transmembrane region" description="Helical" evidence="2">
    <location>
        <begin position="248"/>
        <end position="276"/>
    </location>
</feature>
<dbReference type="PANTHER" id="PTHR22883:SF23">
    <property type="entry name" value="PALMITOYLTRANSFERASE ZDHHC6"/>
    <property type="match status" value="1"/>
</dbReference>
<dbReference type="AlphaFoldDB" id="F4PRS5"/>
<dbReference type="GO" id="GO:0005794">
    <property type="term" value="C:Golgi apparatus"/>
    <property type="evidence" value="ECO:0007669"/>
    <property type="project" value="TreeGrafter"/>
</dbReference>
<keyword evidence="2" id="KW-0472">Membrane</keyword>
<keyword evidence="2" id="KW-1133">Transmembrane helix</keyword>
<dbReference type="OMA" id="NGTHSES"/>
<dbReference type="GO" id="GO:0005783">
    <property type="term" value="C:endoplasmic reticulum"/>
    <property type="evidence" value="ECO:0007669"/>
    <property type="project" value="TreeGrafter"/>
</dbReference>
<dbReference type="EMBL" id="GL883010">
    <property type="protein sequence ID" value="EGG20574.1"/>
    <property type="molecule type" value="Genomic_DNA"/>
</dbReference>
<dbReference type="KEGG" id="dfa:DFA_00435"/>
<protein>
    <recommendedName>
        <fullName evidence="5">Palmitoyltransferase</fullName>
    </recommendedName>
</protein>
<dbReference type="InterPro" id="IPR039859">
    <property type="entry name" value="PFA4/ZDH16/20/ERF2-like"/>
</dbReference>
<evidence type="ECO:0000256" key="2">
    <source>
        <dbReference type="SAM" id="Phobius"/>
    </source>
</evidence>
<evidence type="ECO:0000313" key="4">
    <source>
        <dbReference type="Proteomes" id="UP000007797"/>
    </source>
</evidence>
<dbReference type="OrthoDB" id="20764at2759"/>
<sequence length="354" mass="40739">MIKRVLGGSHNNSNNNNSLEMNNNNNNNNTIDSSSTSTFDEAVPLSPSSQSSLSSTQQQEKGSKSKPSPLGDKEALVAQIAYTAIHIVIYFVLMFREGTDLNVAIFKHFDAFYLIWSHAIFIITFYTYFKCAYTVPGFIGDNTIKGEISIDSINGIRGNINNHNINHNNNNNSTTTITTTTNNIEEMDEIDKLLDKQENQDKRDQLYYCKICDHMIPIRAKHCSKCNRCAITGFKNEATWTDWIKSNIFIFIPTMLIFSTMFMPIGLFVFHTYLIFTDQSSWEVTKRSRISYLKSISGVRYPFSQGIKKNIVAHWNQNFGVYRWSLPSDERLKELKKRKENSFNLWNNKYYSCC</sequence>
<dbReference type="PROSITE" id="PS50216">
    <property type="entry name" value="DHHC"/>
    <property type="match status" value="1"/>
</dbReference>
<dbReference type="Proteomes" id="UP000007797">
    <property type="component" value="Unassembled WGS sequence"/>
</dbReference>
<dbReference type="PANTHER" id="PTHR22883">
    <property type="entry name" value="ZINC FINGER DHHC DOMAIN CONTAINING PROTEIN"/>
    <property type="match status" value="1"/>
</dbReference>
<feature type="region of interest" description="Disordered" evidence="1">
    <location>
        <begin position="1"/>
        <end position="70"/>
    </location>
</feature>
<name>F4PRS5_CACFS</name>
<gene>
    <name evidence="3" type="ORF">DFA_00435</name>
</gene>
<feature type="compositionally biased region" description="Low complexity" evidence="1">
    <location>
        <begin position="9"/>
        <end position="59"/>
    </location>
</feature>
<reference evidence="4" key="1">
    <citation type="journal article" date="2011" name="Genome Res.">
        <title>Phylogeny-wide analysis of social amoeba genomes highlights ancient origins for complex intercellular communication.</title>
        <authorList>
            <person name="Heidel A.J."/>
            <person name="Lawal H.M."/>
            <person name="Felder M."/>
            <person name="Schilde C."/>
            <person name="Helps N.R."/>
            <person name="Tunggal B."/>
            <person name="Rivero F."/>
            <person name="John U."/>
            <person name="Schleicher M."/>
            <person name="Eichinger L."/>
            <person name="Platzer M."/>
            <person name="Noegel A.A."/>
            <person name="Schaap P."/>
            <person name="Gloeckner G."/>
        </authorList>
    </citation>
    <scope>NUCLEOTIDE SEQUENCE [LARGE SCALE GENOMIC DNA]</scope>
    <source>
        <strain evidence="4">SH3</strain>
    </source>
</reference>
<feature type="transmembrane region" description="Helical" evidence="2">
    <location>
        <begin position="75"/>
        <end position="95"/>
    </location>
</feature>
<dbReference type="GeneID" id="14872819"/>